<sequence>MLKFLINNLYAYKLQERSAPLIKEAYQDLKKKIRLFTSGLQPWLWKKDVNRCPPALSLDGCALLGFTSILLLNIKTSTVYIILTISLKL</sequence>
<protein>
    <submittedName>
        <fullName evidence="1">Uncharacterized protein</fullName>
    </submittedName>
</protein>
<organism evidence="1 2">
    <name type="scientific">Pyxicephalus adspersus</name>
    <name type="common">African bullfrog</name>
    <dbReference type="NCBI Taxonomy" id="30357"/>
    <lineage>
        <taxon>Eukaryota</taxon>
        <taxon>Metazoa</taxon>
        <taxon>Chordata</taxon>
        <taxon>Craniata</taxon>
        <taxon>Vertebrata</taxon>
        <taxon>Euteleostomi</taxon>
        <taxon>Amphibia</taxon>
        <taxon>Batrachia</taxon>
        <taxon>Anura</taxon>
        <taxon>Neobatrachia</taxon>
        <taxon>Ranoidea</taxon>
        <taxon>Pyxicephalidae</taxon>
        <taxon>Pyxicephalinae</taxon>
        <taxon>Pyxicephalus</taxon>
    </lineage>
</organism>
<evidence type="ECO:0000313" key="1">
    <source>
        <dbReference type="EMBL" id="DBA32578.1"/>
    </source>
</evidence>
<accession>A0AAV3AYS9</accession>
<gene>
    <name evidence="1" type="ORF">GDO54_000360</name>
</gene>
<name>A0AAV3AYS9_PYXAD</name>
<reference evidence="1" key="1">
    <citation type="thesis" date="2020" institute="ProQuest LLC" country="789 East Eisenhower Parkway, Ann Arbor, MI, USA">
        <title>Comparative Genomics and Chromosome Evolution.</title>
        <authorList>
            <person name="Mudd A.B."/>
        </authorList>
    </citation>
    <scope>NUCLEOTIDE SEQUENCE</scope>
    <source>
        <strain evidence="1">1538</strain>
        <tissue evidence="1">Blood</tissue>
    </source>
</reference>
<keyword evidence="2" id="KW-1185">Reference proteome</keyword>
<proteinExistence type="predicted"/>
<dbReference type="Proteomes" id="UP001181693">
    <property type="component" value="Unassembled WGS sequence"/>
</dbReference>
<dbReference type="EMBL" id="DYDO01000001">
    <property type="protein sequence ID" value="DBA32578.1"/>
    <property type="molecule type" value="Genomic_DNA"/>
</dbReference>
<dbReference type="AlphaFoldDB" id="A0AAV3AYS9"/>
<comment type="caution">
    <text evidence="1">The sequence shown here is derived from an EMBL/GenBank/DDBJ whole genome shotgun (WGS) entry which is preliminary data.</text>
</comment>
<evidence type="ECO:0000313" key="2">
    <source>
        <dbReference type="Proteomes" id="UP001181693"/>
    </source>
</evidence>